<keyword evidence="4" id="KW-1185">Reference proteome</keyword>
<dbReference type="Proteomes" id="UP001217838">
    <property type="component" value="Unassembled WGS sequence"/>
</dbReference>
<dbReference type="GO" id="GO:0016787">
    <property type="term" value="F:hydrolase activity"/>
    <property type="evidence" value="ECO:0007669"/>
    <property type="project" value="UniProtKB-KW"/>
</dbReference>
<reference evidence="3 4" key="1">
    <citation type="submission" date="2022-11" db="EMBL/GenBank/DDBJ databases">
        <title>Minimal conservation of predation-associated metabolite biosynthetic gene clusters underscores biosynthetic potential of Myxococcota including descriptions for ten novel species: Archangium lansinium sp. nov., Myxococcus landrumus sp. nov., Nannocystis bai.</title>
        <authorList>
            <person name="Ahearne A."/>
            <person name="Stevens C."/>
            <person name="Dowd S."/>
        </authorList>
    </citation>
    <scope>NUCLEOTIDE SEQUENCE [LARGE SCALE GENOMIC DNA]</scope>
    <source>
        <strain evidence="3 4">NCELM</strain>
    </source>
</reference>
<gene>
    <name evidence="3" type="ORF">POL58_47300</name>
</gene>
<dbReference type="InterPro" id="IPR029058">
    <property type="entry name" value="AB_hydrolase_fold"/>
</dbReference>
<dbReference type="InterPro" id="IPR000073">
    <property type="entry name" value="AB_hydrolase_1"/>
</dbReference>
<dbReference type="Pfam" id="PF00561">
    <property type="entry name" value="Abhydrolase_1"/>
    <property type="match status" value="1"/>
</dbReference>
<keyword evidence="1 3" id="KW-0378">Hydrolase</keyword>
<dbReference type="EMBL" id="JAQNDN010000027">
    <property type="protein sequence ID" value="MDC0675442.1"/>
    <property type="molecule type" value="Genomic_DNA"/>
</dbReference>
<dbReference type="PANTHER" id="PTHR43798:SF31">
    <property type="entry name" value="AB HYDROLASE SUPERFAMILY PROTEIN YCLE"/>
    <property type="match status" value="1"/>
</dbReference>
<feature type="domain" description="AB hydrolase-1" evidence="2">
    <location>
        <begin position="37"/>
        <end position="138"/>
    </location>
</feature>
<dbReference type="RefSeq" id="WP_272010526.1">
    <property type="nucleotide sequence ID" value="NZ_JAQNDN010000027.1"/>
</dbReference>
<dbReference type="InterPro" id="IPR050266">
    <property type="entry name" value="AB_hydrolase_sf"/>
</dbReference>
<evidence type="ECO:0000313" key="4">
    <source>
        <dbReference type="Proteomes" id="UP001217838"/>
    </source>
</evidence>
<evidence type="ECO:0000256" key="1">
    <source>
        <dbReference type="ARBA" id="ARBA00022801"/>
    </source>
</evidence>
<protein>
    <submittedName>
        <fullName evidence="3">Alpha/beta fold hydrolase</fullName>
    </submittedName>
</protein>
<organism evidence="3 4">
    <name type="scientific">Nannocystis radixulma</name>
    <dbReference type="NCBI Taxonomy" id="2995305"/>
    <lineage>
        <taxon>Bacteria</taxon>
        <taxon>Pseudomonadati</taxon>
        <taxon>Myxococcota</taxon>
        <taxon>Polyangia</taxon>
        <taxon>Nannocystales</taxon>
        <taxon>Nannocystaceae</taxon>
        <taxon>Nannocystis</taxon>
    </lineage>
</organism>
<evidence type="ECO:0000259" key="2">
    <source>
        <dbReference type="Pfam" id="PF00561"/>
    </source>
</evidence>
<accession>A0ABT5BR22</accession>
<dbReference type="SUPFAM" id="SSF53474">
    <property type="entry name" value="alpha/beta-Hydrolases"/>
    <property type="match status" value="1"/>
</dbReference>
<sequence>MRPDRTAQDAALVSSPPLHVDHDGVAIEHSVSGEGAPLLLVFGFGMSQEDWAALGYVDLLARHFQVIAVSPRGHGRSSKPHDAAAYSLAAIAGDLVAVLDDLAVPRAVVWGYSLGAKFALTLAAQASERVAGLVLGGFELASEVNLADDIVKHTLRRGGPAWRELWDGMAAFPAPMSARFETCDTAALLALREAEAGWGSLETIVDGLRVPCLLYAAEHCFARQAVVAASRRIAGARYLERAGSDHFSLIPDAGWIVDEVVATFGSSLHMQETVRR</sequence>
<comment type="caution">
    <text evidence="3">The sequence shown here is derived from an EMBL/GenBank/DDBJ whole genome shotgun (WGS) entry which is preliminary data.</text>
</comment>
<dbReference type="PANTHER" id="PTHR43798">
    <property type="entry name" value="MONOACYLGLYCEROL LIPASE"/>
    <property type="match status" value="1"/>
</dbReference>
<proteinExistence type="predicted"/>
<name>A0ABT5BR22_9BACT</name>
<dbReference type="Gene3D" id="3.40.50.1820">
    <property type="entry name" value="alpha/beta hydrolase"/>
    <property type="match status" value="1"/>
</dbReference>
<evidence type="ECO:0000313" key="3">
    <source>
        <dbReference type="EMBL" id="MDC0675442.1"/>
    </source>
</evidence>